<dbReference type="EC" id="5.2.1.8" evidence="7"/>
<dbReference type="Pfam" id="PF00639">
    <property type="entry name" value="Rotamase"/>
    <property type="match status" value="1"/>
</dbReference>
<dbReference type="PANTHER" id="PTHR47637:SF1">
    <property type="entry name" value="CHAPERONE SURA"/>
    <property type="match status" value="1"/>
</dbReference>
<dbReference type="InterPro" id="IPR023034">
    <property type="entry name" value="PPIase_SurA"/>
</dbReference>
<feature type="domain" description="PpiC" evidence="8">
    <location>
        <begin position="176"/>
        <end position="277"/>
    </location>
</feature>
<comment type="function">
    <text evidence="7">Chaperone involved in the correct folding and assembly of outer membrane proteins. Recognizes specific patterns of aromatic residues and the orientation of their side chains, which are found more frequently in integral outer membrane proteins. May act in both early periplasmic and late outer membrane-associated steps of protein maturation.</text>
</comment>
<gene>
    <name evidence="7" type="primary">surA</name>
    <name evidence="9" type="ORF">CSA60_02655</name>
</gene>
<evidence type="ECO:0000256" key="2">
    <source>
        <dbReference type="ARBA" id="ARBA00022737"/>
    </source>
</evidence>
<proteinExistence type="inferred from homology"/>
<evidence type="ECO:0000313" key="9">
    <source>
        <dbReference type="EMBL" id="PIE24873.1"/>
    </source>
</evidence>
<keyword evidence="4 7" id="KW-0697">Rotamase</keyword>
<evidence type="ECO:0000256" key="5">
    <source>
        <dbReference type="ARBA" id="ARBA00023186"/>
    </source>
</evidence>
<dbReference type="GO" id="GO:0050821">
    <property type="term" value="P:protein stabilization"/>
    <property type="evidence" value="ECO:0007669"/>
    <property type="project" value="InterPro"/>
</dbReference>
<dbReference type="InterPro" id="IPR027304">
    <property type="entry name" value="Trigger_fact/SurA_dom_sf"/>
</dbReference>
<keyword evidence="1 7" id="KW-0732">Signal</keyword>
<dbReference type="Proteomes" id="UP000243469">
    <property type="component" value="Unassembled WGS sequence"/>
</dbReference>
<dbReference type="STRING" id="207954.MED92_16550"/>
<dbReference type="Gene3D" id="1.10.4030.10">
    <property type="entry name" value="Porin chaperone SurA, peptide-binding domain"/>
    <property type="match status" value="1"/>
</dbReference>
<evidence type="ECO:0000313" key="10">
    <source>
        <dbReference type="Proteomes" id="UP000243469"/>
    </source>
</evidence>
<dbReference type="GO" id="GO:0003755">
    <property type="term" value="F:peptidyl-prolyl cis-trans isomerase activity"/>
    <property type="evidence" value="ECO:0007669"/>
    <property type="project" value="UniProtKB-UniRule"/>
</dbReference>
<dbReference type="PANTHER" id="PTHR47637">
    <property type="entry name" value="CHAPERONE SURA"/>
    <property type="match status" value="1"/>
</dbReference>
<dbReference type="Pfam" id="PF09312">
    <property type="entry name" value="SurA_N"/>
    <property type="match status" value="1"/>
</dbReference>
<feature type="signal peptide" evidence="7">
    <location>
        <begin position="1"/>
        <end position="25"/>
    </location>
</feature>
<keyword evidence="5 7" id="KW-0143">Chaperone</keyword>
<feature type="chain" id="PRO_5013977896" description="Chaperone SurA" evidence="7">
    <location>
        <begin position="26"/>
        <end position="430"/>
    </location>
</feature>
<dbReference type="GO" id="GO:0042277">
    <property type="term" value="F:peptide binding"/>
    <property type="evidence" value="ECO:0007669"/>
    <property type="project" value="InterPro"/>
</dbReference>
<dbReference type="PROSITE" id="PS01096">
    <property type="entry name" value="PPIC_PPIASE_1"/>
    <property type="match status" value="1"/>
</dbReference>
<keyword evidence="2 7" id="KW-0677">Repeat</keyword>
<dbReference type="InterPro" id="IPR000297">
    <property type="entry name" value="PPIase_PpiC"/>
</dbReference>
<dbReference type="GO" id="GO:0006457">
    <property type="term" value="P:protein folding"/>
    <property type="evidence" value="ECO:0007669"/>
    <property type="project" value="UniProtKB-UniRule"/>
</dbReference>
<organism evidence="9 10">
    <name type="scientific">Neptuniibacter caesariensis</name>
    <dbReference type="NCBI Taxonomy" id="207954"/>
    <lineage>
        <taxon>Bacteria</taxon>
        <taxon>Pseudomonadati</taxon>
        <taxon>Pseudomonadota</taxon>
        <taxon>Gammaproteobacteria</taxon>
        <taxon>Oceanospirillales</taxon>
        <taxon>Oceanospirillaceae</taxon>
        <taxon>Neptuniibacter</taxon>
    </lineage>
</organism>
<dbReference type="SUPFAM" id="SSF109998">
    <property type="entry name" value="Triger factor/SurA peptide-binding domain-like"/>
    <property type="match status" value="1"/>
</dbReference>
<dbReference type="GO" id="GO:0030288">
    <property type="term" value="C:outer membrane-bounded periplasmic space"/>
    <property type="evidence" value="ECO:0007669"/>
    <property type="project" value="InterPro"/>
</dbReference>
<evidence type="ECO:0000256" key="6">
    <source>
        <dbReference type="ARBA" id="ARBA00023235"/>
    </source>
</evidence>
<comment type="domain">
    <text evidence="7">The PPIase activity resides only in the second parvulin domain. The N-terminal region and the C-terminal tail are necessary and sufficient for the chaperone activity of SurA. The PPIase activity is dispensable for SurA to function as a chaperone. The N-terminal region and the C-terminal tail are also required for porin recognition.</text>
</comment>
<sequence length="430" mass="48067" precursor="true">MKIKLRKICAIAAFSLLAPITSSQAAEVPLDRVAAIVNEGIILQSELNQRTALIKEQLLARETRIPPDHILRRQVLNRLILESIQKQLAAQQGIRISDSQLNSAIANIAAQNGLSIEQFREALIAEGRDYAQAREQIRNEMLINSVQQNLVNRRIRVSEQELESFLSSEDGKNQSAAEYLLSHIMLSIPPQASPETIQKAETKANKVYKMLLEGADFAETAVEFSNAQNALKGGDLGWRKVSELPEVLGNAVRNLSPGELSKPVRSPSGFHIILARDKRGGAVQLIDQKLVSHILLKSSEIRTKEQAKRQIEQLYQRIKSGESFASLAKEYSDDPASGSEGGSLGWTQNGQMVPEFEQVMNSTAVGQVSTPFESRFGWHILTVLDARTKDVGEKMQENRARTAIRKRKFHEELSNWLREIRSQAYIDIKE</sequence>
<dbReference type="InterPro" id="IPR050280">
    <property type="entry name" value="OMP_Chaperone_SurA"/>
</dbReference>
<dbReference type="InterPro" id="IPR015391">
    <property type="entry name" value="SurA_N"/>
</dbReference>
<dbReference type="SUPFAM" id="SSF54534">
    <property type="entry name" value="FKBP-like"/>
    <property type="match status" value="2"/>
</dbReference>
<dbReference type="Pfam" id="PF13616">
    <property type="entry name" value="Rotamase_3"/>
    <property type="match status" value="1"/>
</dbReference>
<reference evidence="9 10" key="1">
    <citation type="submission" date="2017-10" db="EMBL/GenBank/DDBJ databases">
        <title>Novel microbial diversity and functional potential in the marine mammal oral microbiome.</title>
        <authorList>
            <person name="Dudek N.K."/>
            <person name="Sun C.L."/>
            <person name="Burstein D."/>
            <person name="Kantor R.S."/>
            <person name="Aliaga Goltsman D.S."/>
            <person name="Bik E.M."/>
            <person name="Thomas B.C."/>
            <person name="Banfield J.F."/>
            <person name="Relman D.A."/>
        </authorList>
    </citation>
    <scope>NUCLEOTIDE SEQUENCE [LARGE SCALE GENOMIC DNA]</scope>
    <source>
        <strain evidence="9">DOLJORAL78_47_21</strain>
    </source>
</reference>
<name>A0A2G6JN93_NEPCE</name>
<comment type="caution">
    <text evidence="9">The sequence shown here is derived from an EMBL/GenBank/DDBJ whole genome shotgun (WGS) entry which is preliminary data.</text>
</comment>
<dbReference type="InterPro" id="IPR046357">
    <property type="entry name" value="PPIase_dom_sf"/>
</dbReference>
<evidence type="ECO:0000256" key="1">
    <source>
        <dbReference type="ARBA" id="ARBA00022729"/>
    </source>
</evidence>
<protein>
    <recommendedName>
        <fullName evidence="7">Chaperone SurA</fullName>
    </recommendedName>
    <alternativeName>
        <fullName evidence="7">Peptidyl-prolyl cis-trans isomerase SurA</fullName>
        <shortName evidence="7">PPIase SurA</shortName>
        <ecNumber evidence="7">5.2.1.8</ecNumber>
    </alternativeName>
    <alternativeName>
        <fullName evidence="7">Rotamase SurA</fullName>
    </alternativeName>
</protein>
<dbReference type="InterPro" id="IPR023058">
    <property type="entry name" value="PPIase_PpiC_CS"/>
</dbReference>
<accession>A0A2G6JN93</accession>
<dbReference type="AlphaFoldDB" id="A0A2G6JN93"/>
<dbReference type="HAMAP" id="MF_01183">
    <property type="entry name" value="Chaperone_SurA"/>
    <property type="match status" value="1"/>
</dbReference>
<comment type="subcellular location">
    <subcellularLocation>
        <location evidence="7">Periplasm</location>
    </subcellularLocation>
    <text evidence="7">Is capable of associating with the outer membrane.</text>
</comment>
<evidence type="ECO:0000256" key="4">
    <source>
        <dbReference type="ARBA" id="ARBA00023110"/>
    </source>
</evidence>
<keyword evidence="3 7" id="KW-0574">Periplasm</keyword>
<evidence type="ECO:0000256" key="3">
    <source>
        <dbReference type="ARBA" id="ARBA00022764"/>
    </source>
</evidence>
<dbReference type="Gene3D" id="3.10.50.40">
    <property type="match status" value="2"/>
</dbReference>
<dbReference type="PROSITE" id="PS50198">
    <property type="entry name" value="PPIC_PPIASE_2"/>
    <property type="match status" value="2"/>
</dbReference>
<dbReference type="GO" id="GO:0051082">
    <property type="term" value="F:unfolded protein binding"/>
    <property type="evidence" value="ECO:0007669"/>
    <property type="project" value="UniProtKB-UniRule"/>
</dbReference>
<dbReference type="EMBL" id="PDSH01000015">
    <property type="protein sequence ID" value="PIE24873.1"/>
    <property type="molecule type" value="Genomic_DNA"/>
</dbReference>
<keyword evidence="6 7" id="KW-0413">Isomerase</keyword>
<evidence type="ECO:0000256" key="7">
    <source>
        <dbReference type="HAMAP-Rule" id="MF_01183"/>
    </source>
</evidence>
<comment type="catalytic activity">
    <reaction evidence="7">
        <text>[protein]-peptidylproline (omega=180) = [protein]-peptidylproline (omega=0)</text>
        <dbReference type="Rhea" id="RHEA:16237"/>
        <dbReference type="Rhea" id="RHEA-COMP:10747"/>
        <dbReference type="Rhea" id="RHEA-COMP:10748"/>
        <dbReference type="ChEBI" id="CHEBI:83833"/>
        <dbReference type="ChEBI" id="CHEBI:83834"/>
        <dbReference type="EC" id="5.2.1.8"/>
    </reaction>
</comment>
<dbReference type="GO" id="GO:0043165">
    <property type="term" value="P:Gram-negative-bacterium-type cell outer membrane assembly"/>
    <property type="evidence" value="ECO:0007669"/>
    <property type="project" value="InterPro"/>
</dbReference>
<feature type="domain" description="PpiC" evidence="8">
    <location>
        <begin position="286"/>
        <end position="385"/>
    </location>
</feature>
<evidence type="ECO:0000259" key="8">
    <source>
        <dbReference type="PROSITE" id="PS50198"/>
    </source>
</evidence>